<dbReference type="OrthoDB" id="10063988at2759"/>
<dbReference type="InterPro" id="IPR055356">
    <property type="entry name" value="ZP-N"/>
</dbReference>
<dbReference type="Pfam" id="PF23344">
    <property type="entry name" value="ZP-N"/>
    <property type="match status" value="1"/>
</dbReference>
<name>E4Y099_OIKDI</name>
<sequence>MRILPSLFFIAAISAFEREEIAVACGKKKIEVRLEKDYLIKNGVNVANREQLHMGENTACIPIEEEDAYKFVIFAPFNSCFTKVEHETEDYVFSNQIYYNTTRQATEVFKWRCIYEDKYTVSYEHAITPIKRTLSFTTEKGQFDVDMRVYADEQYTSEFSNGDAFTKINTQFRTNTQLLQSKEHFLSQPKKVNSTSTCESMLTSSTLL</sequence>
<dbReference type="Proteomes" id="UP000001307">
    <property type="component" value="Unassembled WGS sequence"/>
</dbReference>
<dbReference type="EMBL" id="FN653472">
    <property type="protein sequence ID" value="CBY15311.1"/>
    <property type="molecule type" value="Genomic_DNA"/>
</dbReference>
<dbReference type="AlphaFoldDB" id="E4Y099"/>
<dbReference type="InParanoid" id="E4Y099"/>
<evidence type="ECO:0000256" key="1">
    <source>
        <dbReference type="ARBA" id="ARBA00022729"/>
    </source>
</evidence>
<evidence type="ECO:0000259" key="4">
    <source>
        <dbReference type="PROSITE" id="PS51034"/>
    </source>
</evidence>
<evidence type="ECO:0000313" key="5">
    <source>
        <dbReference type="EMBL" id="CBY15311.1"/>
    </source>
</evidence>
<feature type="domain" description="ZP" evidence="4">
    <location>
        <begin position="24"/>
        <end position="208"/>
    </location>
</feature>
<keyword evidence="6" id="KW-1185">Reference proteome</keyword>
<protein>
    <recommendedName>
        <fullName evidence="4">ZP domain-containing protein</fullName>
    </recommendedName>
</protein>
<dbReference type="PROSITE" id="PS51034">
    <property type="entry name" value="ZP_2"/>
    <property type="match status" value="1"/>
</dbReference>
<dbReference type="Gene3D" id="2.60.40.3210">
    <property type="entry name" value="Zona pellucida, ZP-N domain"/>
    <property type="match status" value="1"/>
</dbReference>
<accession>E4Y099</accession>
<dbReference type="PANTHER" id="PTHR14002">
    <property type="entry name" value="ENDOGLIN/TGF-BETA RECEPTOR TYPE III"/>
    <property type="match status" value="1"/>
</dbReference>
<feature type="chain" id="PRO_5013017076" description="ZP domain-containing protein" evidence="3">
    <location>
        <begin position="16"/>
        <end position="208"/>
    </location>
</feature>
<feature type="non-terminal residue" evidence="5">
    <location>
        <position position="208"/>
    </location>
</feature>
<feature type="signal peptide" evidence="3">
    <location>
        <begin position="1"/>
        <end position="15"/>
    </location>
</feature>
<gene>
    <name evidence="5" type="ORF">GSOID_T00012212001</name>
</gene>
<evidence type="ECO:0000313" key="6">
    <source>
        <dbReference type="Proteomes" id="UP000001307"/>
    </source>
</evidence>
<evidence type="ECO:0000256" key="3">
    <source>
        <dbReference type="SAM" id="SignalP"/>
    </source>
</evidence>
<dbReference type="PANTHER" id="PTHR14002:SF54">
    <property type="entry name" value="ZONA PELLUCIDA SPERM-BINDING PROTEIN 2"/>
    <property type="match status" value="1"/>
</dbReference>
<keyword evidence="2" id="KW-1015">Disulfide bond</keyword>
<keyword evidence="1 3" id="KW-0732">Signal</keyword>
<reference evidence="5" key="1">
    <citation type="journal article" date="2010" name="Science">
        <title>Plasticity of animal genome architecture unmasked by rapid evolution of a pelagic tunicate.</title>
        <authorList>
            <person name="Denoeud F."/>
            <person name="Henriet S."/>
            <person name="Mungpakdee S."/>
            <person name="Aury J.M."/>
            <person name="Da Silva C."/>
            <person name="Brinkmann H."/>
            <person name="Mikhaleva J."/>
            <person name="Olsen L.C."/>
            <person name="Jubin C."/>
            <person name="Canestro C."/>
            <person name="Bouquet J.M."/>
            <person name="Danks G."/>
            <person name="Poulain J."/>
            <person name="Campsteijn C."/>
            <person name="Adamski M."/>
            <person name="Cross I."/>
            <person name="Yadetie F."/>
            <person name="Muffato M."/>
            <person name="Louis A."/>
            <person name="Butcher S."/>
            <person name="Tsagkogeorga G."/>
            <person name="Konrad A."/>
            <person name="Singh S."/>
            <person name="Jensen M.F."/>
            <person name="Cong E.H."/>
            <person name="Eikeseth-Otteraa H."/>
            <person name="Noel B."/>
            <person name="Anthouard V."/>
            <person name="Porcel B.M."/>
            <person name="Kachouri-Lafond R."/>
            <person name="Nishino A."/>
            <person name="Ugolini M."/>
            <person name="Chourrout P."/>
            <person name="Nishida H."/>
            <person name="Aasland R."/>
            <person name="Huzurbazar S."/>
            <person name="Westhof E."/>
            <person name="Delsuc F."/>
            <person name="Lehrach H."/>
            <person name="Reinhardt R."/>
            <person name="Weissenbach J."/>
            <person name="Roy S.W."/>
            <person name="Artiguenave F."/>
            <person name="Postlethwait J.H."/>
            <person name="Manak J.R."/>
            <person name="Thompson E.M."/>
            <person name="Jaillon O."/>
            <person name="Du Pasquier L."/>
            <person name="Boudinot P."/>
            <person name="Liberles D.A."/>
            <person name="Volff J.N."/>
            <person name="Philippe H."/>
            <person name="Lenhard B."/>
            <person name="Roest Crollius H."/>
            <person name="Wincker P."/>
            <person name="Chourrout D."/>
        </authorList>
    </citation>
    <scope>NUCLEOTIDE SEQUENCE [LARGE SCALE GENOMIC DNA]</scope>
</reference>
<proteinExistence type="predicted"/>
<evidence type="ECO:0000256" key="2">
    <source>
        <dbReference type="ARBA" id="ARBA00023157"/>
    </source>
</evidence>
<organism evidence="5">
    <name type="scientific">Oikopleura dioica</name>
    <name type="common">Tunicate</name>
    <dbReference type="NCBI Taxonomy" id="34765"/>
    <lineage>
        <taxon>Eukaryota</taxon>
        <taxon>Metazoa</taxon>
        <taxon>Chordata</taxon>
        <taxon>Tunicata</taxon>
        <taxon>Appendicularia</taxon>
        <taxon>Copelata</taxon>
        <taxon>Oikopleuridae</taxon>
        <taxon>Oikopleura</taxon>
    </lineage>
</organism>
<dbReference type="InterPro" id="IPR001507">
    <property type="entry name" value="ZP_dom"/>
</dbReference>